<name>A0ABX1VMM8_9PLAN</name>
<accession>A0ABX1VMM8</accession>
<dbReference type="SUPFAM" id="SSF55961">
    <property type="entry name" value="Bet v1-like"/>
    <property type="match status" value="1"/>
</dbReference>
<feature type="transmembrane region" description="Helical" evidence="1">
    <location>
        <begin position="256"/>
        <end position="278"/>
    </location>
</feature>
<sequence length="501" mass="53294">MTNPLAPSGPVSRTAYLAWGFGLALTKYAVEALFVAATSGRTLGPLEFLSPSVSRLDEFARLGDWAGPLYVVWTLPFVYVCAAMSVRRAATAGISPWLGLLSLAPFLNLAVFAFLGFAPSRPPRPAADPKPESDPRLIPDWPTTAEETRMLRAENLPARPTAPTRQTDSAGTWTVAGIFFGPIYTVAMVFTCVYVLKDYGAPLFFLTPILVGAVAGYCANAVERVGAGPTLGFAALAALASYGGLLVVAWEGIVCLLMALPLALPLALIGGALGGAIANTVRSDDRSRWDSGATACLMLAPLGSVVAPANEAPIRPVVTSIVVDAPPAAVWERVIAFPELDPPEEWYFETGLAYPVGAVIEGEGVGAVRRCRFSTGEFVEPITAWEPPGGDGTKTSPGRLAFRVSEQPTPMVEWHPWAEISPPHLHGTFESIRGEFLLEALPGDRTRLTGTTWCRTKMAPHGYWAAWTDAILHRVHGRVLGHVAELAEADTAQGIAAGEDL</sequence>
<reference evidence="2 3" key="1">
    <citation type="journal article" date="2020" name="Syst. Appl. Microbiol.">
        <title>Alienimonas chondri sp. nov., a novel planctomycete isolated from the biofilm of the red alga Chondrus crispus.</title>
        <authorList>
            <person name="Vitorino I."/>
            <person name="Albuquerque L."/>
            <person name="Wiegand S."/>
            <person name="Kallscheuer N."/>
            <person name="da Costa M.S."/>
            <person name="Lobo-da-Cunha A."/>
            <person name="Jogler C."/>
            <person name="Lage O.M."/>
        </authorList>
    </citation>
    <scope>NUCLEOTIDE SEQUENCE [LARGE SCALE GENOMIC DNA]</scope>
    <source>
        <strain evidence="2 3">LzC2</strain>
    </source>
</reference>
<dbReference type="RefSeq" id="WP_171189641.1">
    <property type="nucleotide sequence ID" value="NZ_WTPX01000192.1"/>
</dbReference>
<dbReference type="Proteomes" id="UP000609651">
    <property type="component" value="Unassembled WGS sequence"/>
</dbReference>
<gene>
    <name evidence="2" type="ORF">LzC2_38440</name>
</gene>
<dbReference type="Gene3D" id="3.30.530.20">
    <property type="match status" value="1"/>
</dbReference>
<evidence type="ECO:0000256" key="1">
    <source>
        <dbReference type="SAM" id="Phobius"/>
    </source>
</evidence>
<keyword evidence="1" id="KW-0812">Transmembrane</keyword>
<feature type="transmembrane region" description="Helical" evidence="1">
    <location>
        <begin position="65"/>
        <end position="86"/>
    </location>
</feature>
<evidence type="ECO:0000313" key="3">
    <source>
        <dbReference type="Proteomes" id="UP000609651"/>
    </source>
</evidence>
<dbReference type="EMBL" id="WTPX01000192">
    <property type="protein sequence ID" value="NNJ27736.1"/>
    <property type="molecule type" value="Genomic_DNA"/>
</dbReference>
<proteinExistence type="predicted"/>
<feature type="transmembrane region" description="Helical" evidence="1">
    <location>
        <begin position="173"/>
        <end position="196"/>
    </location>
</feature>
<keyword evidence="1" id="KW-1133">Transmembrane helix</keyword>
<organism evidence="2 3">
    <name type="scientific">Alienimonas chondri</name>
    <dbReference type="NCBI Taxonomy" id="2681879"/>
    <lineage>
        <taxon>Bacteria</taxon>
        <taxon>Pseudomonadati</taxon>
        <taxon>Planctomycetota</taxon>
        <taxon>Planctomycetia</taxon>
        <taxon>Planctomycetales</taxon>
        <taxon>Planctomycetaceae</taxon>
        <taxon>Alienimonas</taxon>
    </lineage>
</organism>
<feature type="transmembrane region" description="Helical" evidence="1">
    <location>
        <begin position="228"/>
        <end position="249"/>
    </location>
</feature>
<dbReference type="InterPro" id="IPR023393">
    <property type="entry name" value="START-like_dom_sf"/>
</dbReference>
<comment type="caution">
    <text evidence="2">The sequence shown here is derived from an EMBL/GenBank/DDBJ whole genome shotgun (WGS) entry which is preliminary data.</text>
</comment>
<feature type="transmembrane region" description="Helical" evidence="1">
    <location>
        <begin position="98"/>
        <end position="118"/>
    </location>
</feature>
<feature type="transmembrane region" description="Helical" evidence="1">
    <location>
        <begin position="203"/>
        <end position="222"/>
    </location>
</feature>
<evidence type="ECO:0008006" key="4">
    <source>
        <dbReference type="Google" id="ProtNLM"/>
    </source>
</evidence>
<keyword evidence="1" id="KW-0472">Membrane</keyword>
<protein>
    <recommendedName>
        <fullName evidence="4">SRPBCC domain-containing protein</fullName>
    </recommendedName>
</protein>
<evidence type="ECO:0000313" key="2">
    <source>
        <dbReference type="EMBL" id="NNJ27736.1"/>
    </source>
</evidence>
<keyword evidence="3" id="KW-1185">Reference proteome</keyword>